<keyword evidence="3" id="KW-1185">Reference proteome</keyword>
<dbReference type="eggNOG" id="ENOG503385Q">
    <property type="taxonomic scope" value="Bacteria"/>
</dbReference>
<keyword evidence="1" id="KW-1133">Transmembrane helix</keyword>
<dbReference type="RefSeq" id="WP_034639099.1">
    <property type="nucleotide sequence ID" value="NZ_CBCSJC010000029.1"/>
</dbReference>
<evidence type="ECO:0000313" key="2">
    <source>
        <dbReference type="EMBL" id="KEK19297.1"/>
    </source>
</evidence>
<comment type="caution">
    <text evidence="2">The sequence shown here is derived from an EMBL/GenBank/DDBJ whole genome shotgun (WGS) entry which is preliminary data.</text>
</comment>
<evidence type="ECO:0000313" key="3">
    <source>
        <dbReference type="Proteomes" id="UP000027822"/>
    </source>
</evidence>
<feature type="transmembrane region" description="Helical" evidence="1">
    <location>
        <begin position="439"/>
        <end position="456"/>
    </location>
</feature>
<dbReference type="AlphaFoldDB" id="A0A073JYL4"/>
<protein>
    <submittedName>
        <fullName evidence="2">Uncharacterized protein</fullName>
    </submittedName>
</protein>
<reference evidence="2 3" key="1">
    <citation type="submission" date="2014-06" db="EMBL/GenBank/DDBJ databases">
        <title>Draft genome sequence of Bacillus manliponensis JCM 15802 (MCCC 1A00708).</title>
        <authorList>
            <person name="Lai Q."/>
            <person name="Liu Y."/>
            <person name="Shao Z."/>
        </authorList>
    </citation>
    <scope>NUCLEOTIDE SEQUENCE [LARGE SCALE GENOMIC DNA]</scope>
    <source>
        <strain evidence="2 3">JCM 15802</strain>
    </source>
</reference>
<proteinExistence type="predicted"/>
<gene>
    <name evidence="2" type="ORF">BAMA_23255</name>
</gene>
<keyword evidence="1" id="KW-0472">Membrane</keyword>
<evidence type="ECO:0000256" key="1">
    <source>
        <dbReference type="SAM" id="Phobius"/>
    </source>
</evidence>
<dbReference type="OrthoDB" id="2750748at2"/>
<keyword evidence="1" id="KW-0812">Transmembrane</keyword>
<accession>A0A073JYL4</accession>
<dbReference type="EMBL" id="JOTN01000008">
    <property type="protein sequence ID" value="KEK19297.1"/>
    <property type="molecule type" value="Genomic_DNA"/>
</dbReference>
<sequence length="565" mass="65689">MLLSLKIKKLCAAMQDNNFNIRYQAMLDLHNIEENTLSIPILVQLIEAACESYPKPFNEQDDPSFCIMSFVNKYANESMIAPIQQHFSNFSPRAKEVTFETLLNIDDYKGIPVFLQLARSCDEHVTVPFWLLEDIDGIGKYIFPELLQLLLHKQYNLTLSDQALLQHTVLAKAETLYKSYGLYEKEYSLEKAYQQWSDMYLPLRSELSMYCGVMGFLQDSQTKHFLNQLLLAKDDWIACSALISLTRRGVEAGPTIYETYAKSSETRSFLLVQLQLMEQEDLFPSLYKTQHQLVLGQIEEMLLEGKFKHLPNKHTLWTECEREDEDGTNWIYYVTKFTSDHLPWKEQGELTAVARVQKEKMKSGFTAEIEAFTGYEKANAYEIEEHIERAIEFGSNDDELAMISEETIYEFSPSFHYMRLISSILLTGFAIFHVKDKSFIEILLIATFITVLVWIIQKNYREVRATSVQLKRGSIEYVTMYNAWKVNISEIAFVNCERRKFQKGERLEKLRSSGDYIVLSNAQQEELLAIPVDSFDEDLFFNWIEHIVPHASVKITSKRIKTKIL</sequence>
<name>A0A073JYL4_9BACI</name>
<organism evidence="2 3">
    <name type="scientific">Bacillus manliponensis</name>
    <dbReference type="NCBI Taxonomy" id="574376"/>
    <lineage>
        <taxon>Bacteria</taxon>
        <taxon>Bacillati</taxon>
        <taxon>Bacillota</taxon>
        <taxon>Bacilli</taxon>
        <taxon>Bacillales</taxon>
        <taxon>Bacillaceae</taxon>
        <taxon>Bacillus</taxon>
        <taxon>Bacillus cereus group</taxon>
    </lineage>
</organism>
<dbReference type="Proteomes" id="UP000027822">
    <property type="component" value="Unassembled WGS sequence"/>
</dbReference>